<dbReference type="EMBL" id="GL376625">
    <property type="status" value="NOT_ANNOTATED_CDS"/>
    <property type="molecule type" value="Genomic_DNA"/>
</dbReference>
<dbReference type="PANTHER" id="PTHR44324:SF4">
    <property type="entry name" value="WD40 REPEAT DOMAIN 95"/>
    <property type="match status" value="1"/>
</dbReference>
<keyword evidence="5" id="KW-1185">Reference proteome</keyword>
<dbReference type="InterPro" id="IPR019775">
    <property type="entry name" value="WD40_repeat_CS"/>
</dbReference>
<dbReference type="SMART" id="SM00320">
    <property type="entry name" value="WD40"/>
    <property type="match status" value="3"/>
</dbReference>
<feature type="repeat" description="WD" evidence="3">
    <location>
        <begin position="1"/>
        <end position="28"/>
    </location>
</feature>
<reference evidence="4" key="3">
    <citation type="submission" date="2015-02" db="UniProtKB">
        <authorList>
            <consortium name="EnsemblProtists"/>
        </authorList>
    </citation>
    <scope>IDENTIFICATION</scope>
    <source>
        <strain evidence="4">DAOM BR144</strain>
    </source>
</reference>
<dbReference type="eggNOG" id="KOG0265">
    <property type="taxonomic scope" value="Eukaryota"/>
</dbReference>
<dbReference type="Gene3D" id="2.130.10.10">
    <property type="entry name" value="YVTN repeat-like/Quinoprotein amine dehydrogenase"/>
    <property type="match status" value="2"/>
</dbReference>
<dbReference type="Proteomes" id="UP000019132">
    <property type="component" value="Unassembled WGS sequence"/>
</dbReference>
<dbReference type="HOGENOM" id="CLU_1597785_0_0_1"/>
<dbReference type="PANTHER" id="PTHR44324">
    <property type="entry name" value="WD40 REPEAT DOMAIN 95"/>
    <property type="match status" value="1"/>
</dbReference>
<reference evidence="5" key="2">
    <citation type="submission" date="2010-04" db="EMBL/GenBank/DDBJ databases">
        <authorList>
            <person name="Buell R."/>
            <person name="Hamilton J."/>
            <person name="Hostetler J."/>
        </authorList>
    </citation>
    <scope>NUCLEOTIDE SEQUENCE [LARGE SCALE GENOMIC DNA]</scope>
    <source>
        <strain evidence="5">DAOM:BR144</strain>
    </source>
</reference>
<proteinExistence type="predicted"/>
<accession>K3WM75</accession>
<organism evidence="4 5">
    <name type="scientific">Globisporangium ultimum (strain ATCC 200006 / CBS 805.95 / DAOM BR144)</name>
    <name type="common">Pythium ultimum</name>
    <dbReference type="NCBI Taxonomy" id="431595"/>
    <lineage>
        <taxon>Eukaryota</taxon>
        <taxon>Sar</taxon>
        <taxon>Stramenopiles</taxon>
        <taxon>Oomycota</taxon>
        <taxon>Peronosporomycetes</taxon>
        <taxon>Pythiales</taxon>
        <taxon>Pythiaceae</taxon>
        <taxon>Globisporangium</taxon>
    </lineage>
</organism>
<dbReference type="InterPro" id="IPR015943">
    <property type="entry name" value="WD40/YVTN_repeat-like_dom_sf"/>
</dbReference>
<dbReference type="OMA" id="GHEDIIM"/>
<evidence type="ECO:0000256" key="1">
    <source>
        <dbReference type="ARBA" id="ARBA00022574"/>
    </source>
</evidence>
<name>K3WM75_GLOUD</name>
<dbReference type="PROSITE" id="PS00678">
    <property type="entry name" value="WD_REPEATS_1"/>
    <property type="match status" value="1"/>
</dbReference>
<dbReference type="SUPFAM" id="SSF50978">
    <property type="entry name" value="WD40 repeat-like"/>
    <property type="match status" value="1"/>
</dbReference>
<evidence type="ECO:0000256" key="3">
    <source>
        <dbReference type="PROSITE-ProRule" id="PRU00221"/>
    </source>
</evidence>
<feature type="repeat" description="WD" evidence="3">
    <location>
        <begin position="72"/>
        <end position="104"/>
    </location>
</feature>
<evidence type="ECO:0000256" key="2">
    <source>
        <dbReference type="ARBA" id="ARBA00022737"/>
    </source>
</evidence>
<dbReference type="PROSITE" id="PS50082">
    <property type="entry name" value="WD_REPEATS_2"/>
    <property type="match status" value="3"/>
</dbReference>
<evidence type="ECO:0000313" key="5">
    <source>
        <dbReference type="Proteomes" id="UP000019132"/>
    </source>
</evidence>
<keyword evidence="2" id="KW-0677">Repeat</keyword>
<evidence type="ECO:0000313" key="4">
    <source>
        <dbReference type="EnsemblProtists" id="PYU1_T006067"/>
    </source>
</evidence>
<keyword evidence="1 3" id="KW-0853">WD repeat</keyword>
<dbReference type="EnsemblProtists" id="PYU1_T006067">
    <property type="protein sequence ID" value="PYU1_T006067"/>
    <property type="gene ID" value="PYU1_G006055"/>
</dbReference>
<dbReference type="VEuPathDB" id="FungiDB:PYU1_G006055"/>
<dbReference type="PROSITE" id="PS50294">
    <property type="entry name" value="WD_REPEATS_REGION"/>
    <property type="match status" value="2"/>
</dbReference>
<dbReference type="AlphaFoldDB" id="K3WM75"/>
<dbReference type="InterPro" id="IPR036322">
    <property type="entry name" value="WD40_repeat_dom_sf"/>
</dbReference>
<dbReference type="STRING" id="431595.K3WM75"/>
<dbReference type="InterPro" id="IPR001680">
    <property type="entry name" value="WD40_rpt"/>
</dbReference>
<reference evidence="5" key="1">
    <citation type="journal article" date="2010" name="Genome Biol.">
        <title>Genome sequence of the necrotrophic plant pathogen Pythium ultimum reveals original pathogenicity mechanisms and effector repertoire.</title>
        <authorList>
            <person name="Levesque C.A."/>
            <person name="Brouwer H."/>
            <person name="Cano L."/>
            <person name="Hamilton J.P."/>
            <person name="Holt C."/>
            <person name="Huitema E."/>
            <person name="Raffaele S."/>
            <person name="Robideau G.P."/>
            <person name="Thines M."/>
            <person name="Win J."/>
            <person name="Zerillo M.M."/>
            <person name="Beakes G.W."/>
            <person name="Boore J.L."/>
            <person name="Busam D."/>
            <person name="Dumas B."/>
            <person name="Ferriera S."/>
            <person name="Fuerstenberg S.I."/>
            <person name="Gachon C.M."/>
            <person name="Gaulin E."/>
            <person name="Govers F."/>
            <person name="Grenville-Briggs L."/>
            <person name="Horner N."/>
            <person name="Hostetler J."/>
            <person name="Jiang R.H."/>
            <person name="Johnson J."/>
            <person name="Krajaejun T."/>
            <person name="Lin H."/>
            <person name="Meijer H.J."/>
            <person name="Moore B."/>
            <person name="Morris P."/>
            <person name="Phuntmart V."/>
            <person name="Puiu D."/>
            <person name="Shetty J."/>
            <person name="Stajich J.E."/>
            <person name="Tripathy S."/>
            <person name="Wawra S."/>
            <person name="van West P."/>
            <person name="Whitty B.R."/>
            <person name="Coutinho P.M."/>
            <person name="Henrissat B."/>
            <person name="Martin F."/>
            <person name="Thomas P.D."/>
            <person name="Tyler B.M."/>
            <person name="De Vries R.P."/>
            <person name="Kamoun S."/>
            <person name="Yandell M."/>
            <person name="Tisserat N."/>
            <person name="Buell C.R."/>
        </authorList>
    </citation>
    <scope>NUCLEOTIDE SEQUENCE</scope>
    <source>
        <strain evidence="5">DAOM:BR144</strain>
    </source>
</reference>
<protein>
    <submittedName>
        <fullName evidence="4">Uncharacterized protein</fullName>
    </submittedName>
</protein>
<sequence length="167" mass="18274">MDSSLLYSACTNGQVHVWDLETLGCSHTFFDRGHPVINDLLVVDGMSQVAGACLDGKIYMIDLHLHRVTKTLSGHKTAASMLKYSSENGYLISAGLDHYIQVWNPHVEQKIGTLAGHRSQLVGMEVVPSSPQVITADETGVVKIWDLRKFAAVQTIAKELTTAFHGL</sequence>
<feature type="repeat" description="WD" evidence="3">
    <location>
        <begin position="114"/>
        <end position="155"/>
    </location>
</feature>
<dbReference type="InParanoid" id="K3WM75"/>
<dbReference type="Pfam" id="PF00400">
    <property type="entry name" value="WD40"/>
    <property type="match status" value="2"/>
</dbReference>
<dbReference type="InterPro" id="IPR051242">
    <property type="entry name" value="WD-EF-hand_domain"/>
</dbReference>